<keyword evidence="3" id="KW-1185">Reference proteome</keyword>
<protein>
    <submittedName>
        <fullName evidence="2">Uncharacterized protein</fullName>
    </submittedName>
</protein>
<name>A0A2G1WA34_9BACT</name>
<organism evidence="2 3">
    <name type="scientific">Rhodopirellula bahusiensis</name>
    <dbReference type="NCBI Taxonomy" id="2014065"/>
    <lineage>
        <taxon>Bacteria</taxon>
        <taxon>Pseudomonadati</taxon>
        <taxon>Planctomycetota</taxon>
        <taxon>Planctomycetia</taxon>
        <taxon>Pirellulales</taxon>
        <taxon>Pirellulaceae</taxon>
        <taxon>Rhodopirellula</taxon>
    </lineage>
</organism>
<gene>
    <name evidence="2" type="ORF">CEE69_06575</name>
</gene>
<keyword evidence="1" id="KW-0732">Signal</keyword>
<dbReference type="EMBL" id="NIZW01000004">
    <property type="protein sequence ID" value="PHQ35876.1"/>
    <property type="molecule type" value="Genomic_DNA"/>
</dbReference>
<evidence type="ECO:0000256" key="1">
    <source>
        <dbReference type="SAM" id="SignalP"/>
    </source>
</evidence>
<reference evidence="2 3" key="1">
    <citation type="submission" date="2017-06" db="EMBL/GenBank/DDBJ databases">
        <title>Description of Rhodopirellula bahusiensis sp. nov.</title>
        <authorList>
            <person name="Kizina J."/>
            <person name="Harder J."/>
        </authorList>
    </citation>
    <scope>NUCLEOTIDE SEQUENCE [LARGE SCALE GENOMIC DNA]</scope>
    <source>
        <strain evidence="2 3">SWK21</strain>
    </source>
</reference>
<sequence>MRTFAVFFFVAMLCSSLDAKEFRPVDAKVVFSVTEETLETMPAWTPGSGQLPVSAADAIQIAAAFHKRIAPHGRNDTFVFDLAGATLVRAEKDRWYWVVQYRVHYDPVAKRNSIGGGWVGPMPKQSLYPVLMNGKLAPHQPISRKVPAAIQPANESGGSEGADRK</sequence>
<dbReference type="GeneID" id="90607878"/>
<accession>A0A2G1WA34</accession>
<proteinExistence type="predicted"/>
<feature type="signal peptide" evidence="1">
    <location>
        <begin position="1"/>
        <end position="19"/>
    </location>
</feature>
<dbReference type="AlphaFoldDB" id="A0A2G1WA34"/>
<evidence type="ECO:0000313" key="3">
    <source>
        <dbReference type="Proteomes" id="UP000225740"/>
    </source>
</evidence>
<feature type="chain" id="PRO_5013868026" evidence="1">
    <location>
        <begin position="20"/>
        <end position="165"/>
    </location>
</feature>
<dbReference type="RefSeq" id="WP_099259967.1">
    <property type="nucleotide sequence ID" value="NZ_NIZW01000004.1"/>
</dbReference>
<comment type="caution">
    <text evidence="2">The sequence shown here is derived from an EMBL/GenBank/DDBJ whole genome shotgun (WGS) entry which is preliminary data.</text>
</comment>
<dbReference type="Proteomes" id="UP000225740">
    <property type="component" value="Unassembled WGS sequence"/>
</dbReference>
<dbReference type="OrthoDB" id="284824at2"/>
<evidence type="ECO:0000313" key="2">
    <source>
        <dbReference type="EMBL" id="PHQ35876.1"/>
    </source>
</evidence>